<dbReference type="EMBL" id="JBFXLQ010000069">
    <property type="protein sequence ID" value="KAL2862330.1"/>
    <property type="molecule type" value="Genomic_DNA"/>
</dbReference>
<organism evidence="1 2">
    <name type="scientific">Aspergillus lucknowensis</name>
    <dbReference type="NCBI Taxonomy" id="176173"/>
    <lineage>
        <taxon>Eukaryota</taxon>
        <taxon>Fungi</taxon>
        <taxon>Dikarya</taxon>
        <taxon>Ascomycota</taxon>
        <taxon>Pezizomycotina</taxon>
        <taxon>Eurotiomycetes</taxon>
        <taxon>Eurotiomycetidae</taxon>
        <taxon>Eurotiales</taxon>
        <taxon>Aspergillaceae</taxon>
        <taxon>Aspergillus</taxon>
        <taxon>Aspergillus subgen. Nidulantes</taxon>
    </lineage>
</organism>
<name>A0ABR4LCU4_9EURO</name>
<sequence length="68" mass="7381">MYEITSSLVAMRLRRIVQCLAAGIPNSLGNHCLVLVCLSILISKASKVIEAKQGWMGGCAVCDGWMRN</sequence>
<comment type="caution">
    <text evidence="1">The sequence shown here is derived from an EMBL/GenBank/DDBJ whole genome shotgun (WGS) entry which is preliminary data.</text>
</comment>
<dbReference type="Proteomes" id="UP001610432">
    <property type="component" value="Unassembled WGS sequence"/>
</dbReference>
<evidence type="ECO:0000313" key="1">
    <source>
        <dbReference type="EMBL" id="KAL2862330.1"/>
    </source>
</evidence>
<reference evidence="1 2" key="1">
    <citation type="submission" date="2024-07" db="EMBL/GenBank/DDBJ databases">
        <title>Section-level genome sequencing and comparative genomics of Aspergillus sections Usti and Cavernicolus.</title>
        <authorList>
            <consortium name="Lawrence Berkeley National Laboratory"/>
            <person name="Nybo J.L."/>
            <person name="Vesth T.C."/>
            <person name="Theobald S."/>
            <person name="Frisvad J.C."/>
            <person name="Larsen T.O."/>
            <person name="Kjaerboelling I."/>
            <person name="Rothschild-Mancinelli K."/>
            <person name="Lyhne E.K."/>
            <person name="Kogle M.E."/>
            <person name="Barry K."/>
            <person name="Clum A."/>
            <person name="Na H."/>
            <person name="Ledsgaard L."/>
            <person name="Lin J."/>
            <person name="Lipzen A."/>
            <person name="Kuo A."/>
            <person name="Riley R."/>
            <person name="Mondo S."/>
            <person name="Labutti K."/>
            <person name="Haridas S."/>
            <person name="Pangalinan J."/>
            <person name="Salamov A.A."/>
            <person name="Simmons B.A."/>
            <person name="Magnuson J.K."/>
            <person name="Chen J."/>
            <person name="Drula E."/>
            <person name="Henrissat B."/>
            <person name="Wiebenga A."/>
            <person name="Lubbers R.J."/>
            <person name="Gomes A.C."/>
            <person name="Macurrencykelacurrency M.R."/>
            <person name="Stajich J."/>
            <person name="Grigoriev I.V."/>
            <person name="Mortensen U.H."/>
            <person name="De Vries R.P."/>
            <person name="Baker S.E."/>
            <person name="Andersen M.R."/>
        </authorList>
    </citation>
    <scope>NUCLEOTIDE SEQUENCE [LARGE SCALE GENOMIC DNA]</scope>
    <source>
        <strain evidence="1 2">CBS 449.75</strain>
    </source>
</reference>
<accession>A0ABR4LCU4</accession>
<evidence type="ECO:0000313" key="2">
    <source>
        <dbReference type="Proteomes" id="UP001610432"/>
    </source>
</evidence>
<dbReference type="GeneID" id="98145485"/>
<keyword evidence="2" id="KW-1185">Reference proteome</keyword>
<gene>
    <name evidence="1" type="ORF">BJX67DRAFT_366512</name>
</gene>
<protein>
    <submittedName>
        <fullName evidence="1">Uncharacterized protein</fullName>
    </submittedName>
</protein>
<dbReference type="RefSeq" id="XP_070881309.1">
    <property type="nucleotide sequence ID" value="XM_071030413.1"/>
</dbReference>
<proteinExistence type="predicted"/>